<dbReference type="InterPro" id="IPR016181">
    <property type="entry name" value="Acyl_CoA_acyltransferase"/>
</dbReference>
<comment type="similarity">
    <text evidence="1">Belongs to the acetyltransferase family.</text>
</comment>
<dbReference type="SUPFAM" id="SSF55729">
    <property type="entry name" value="Acyl-CoA N-acyltransferases (Nat)"/>
    <property type="match status" value="1"/>
</dbReference>
<keyword evidence="2" id="KW-0808">Transferase</keyword>
<evidence type="ECO:0000256" key="2">
    <source>
        <dbReference type="ARBA" id="ARBA00022679"/>
    </source>
</evidence>
<gene>
    <name evidence="5" type="ORF">LECACI_7A009124</name>
</gene>
<organism evidence="5 6">
    <name type="scientific">Lecanosticta acicola</name>
    <dbReference type="NCBI Taxonomy" id="111012"/>
    <lineage>
        <taxon>Eukaryota</taxon>
        <taxon>Fungi</taxon>
        <taxon>Dikarya</taxon>
        <taxon>Ascomycota</taxon>
        <taxon>Pezizomycotina</taxon>
        <taxon>Dothideomycetes</taxon>
        <taxon>Dothideomycetidae</taxon>
        <taxon>Mycosphaerellales</taxon>
        <taxon>Mycosphaerellaceae</taxon>
        <taxon>Lecanosticta</taxon>
    </lineage>
</organism>
<dbReference type="AlphaFoldDB" id="A0AAI9EDF8"/>
<name>A0AAI9EDF8_9PEZI</name>
<proteinExistence type="inferred from homology"/>
<sequence>MSQANKDAPTITPATVEDVPEIFAMIKELADYENEPAKVQATEDSIRRTLTFAPCARAQHTNPGYARCFVLRTPTEPSDAYKAKYPPTADEKPGAVAGMAVYFNNYSTWRSKPGIYLEDLFVRPQYRKRGYGKMLIQTLAQEVVRIDGGRLEWSCLKWNEPSLAFYKSLGAKRMDDWVQLRVDGEALNKLAGAPGH</sequence>
<dbReference type="GO" id="GO:0008080">
    <property type="term" value="F:N-acetyltransferase activity"/>
    <property type="evidence" value="ECO:0007669"/>
    <property type="project" value="TreeGrafter"/>
</dbReference>
<dbReference type="CDD" id="cd04301">
    <property type="entry name" value="NAT_SF"/>
    <property type="match status" value="1"/>
</dbReference>
<evidence type="ECO:0000313" key="5">
    <source>
        <dbReference type="EMBL" id="CAK4033966.1"/>
    </source>
</evidence>
<protein>
    <submittedName>
        <fullName evidence="5">N-acetyltransferase ats1</fullName>
    </submittedName>
</protein>
<dbReference type="FunFam" id="3.40.630.30:FF:000064">
    <property type="entry name" value="GNAT family acetyltransferase"/>
    <property type="match status" value="1"/>
</dbReference>
<dbReference type="Gene3D" id="3.40.630.30">
    <property type="match status" value="1"/>
</dbReference>
<feature type="domain" description="N-acetyltransferase" evidence="4">
    <location>
        <begin position="9"/>
        <end position="192"/>
    </location>
</feature>
<evidence type="ECO:0000259" key="4">
    <source>
        <dbReference type="PROSITE" id="PS51186"/>
    </source>
</evidence>
<dbReference type="Pfam" id="PF00583">
    <property type="entry name" value="Acetyltransf_1"/>
    <property type="match status" value="1"/>
</dbReference>
<dbReference type="PROSITE" id="PS51186">
    <property type="entry name" value="GNAT"/>
    <property type="match status" value="1"/>
</dbReference>
<evidence type="ECO:0000256" key="3">
    <source>
        <dbReference type="ARBA" id="ARBA00023315"/>
    </source>
</evidence>
<dbReference type="EMBL" id="CAVMBE010000098">
    <property type="protein sequence ID" value="CAK4033966.1"/>
    <property type="molecule type" value="Genomic_DNA"/>
</dbReference>
<dbReference type="InterPro" id="IPR051016">
    <property type="entry name" value="Diverse_Substrate_AcTransf"/>
</dbReference>
<dbReference type="PANTHER" id="PTHR10545">
    <property type="entry name" value="DIAMINE N-ACETYLTRANSFERASE"/>
    <property type="match status" value="1"/>
</dbReference>
<accession>A0AAI9EDF8</accession>
<evidence type="ECO:0000256" key="1">
    <source>
        <dbReference type="ARBA" id="ARBA00008694"/>
    </source>
</evidence>
<dbReference type="Proteomes" id="UP001296104">
    <property type="component" value="Unassembled WGS sequence"/>
</dbReference>
<reference evidence="5" key="1">
    <citation type="submission" date="2023-11" db="EMBL/GenBank/DDBJ databases">
        <authorList>
            <person name="Alioto T."/>
            <person name="Alioto T."/>
            <person name="Gomez Garrido J."/>
        </authorList>
    </citation>
    <scope>NUCLEOTIDE SEQUENCE</scope>
</reference>
<dbReference type="InterPro" id="IPR000182">
    <property type="entry name" value="GNAT_dom"/>
</dbReference>
<dbReference type="PANTHER" id="PTHR10545:SF29">
    <property type="entry name" value="GH14572P-RELATED"/>
    <property type="match status" value="1"/>
</dbReference>
<evidence type="ECO:0000313" key="6">
    <source>
        <dbReference type="Proteomes" id="UP001296104"/>
    </source>
</evidence>
<keyword evidence="6" id="KW-1185">Reference proteome</keyword>
<comment type="caution">
    <text evidence="5">The sequence shown here is derived from an EMBL/GenBank/DDBJ whole genome shotgun (WGS) entry which is preliminary data.</text>
</comment>
<keyword evidence="3" id="KW-0012">Acyltransferase</keyword>